<protein>
    <recommendedName>
        <fullName evidence="4">Transmembrane protein</fullName>
    </recommendedName>
</protein>
<feature type="transmembrane region" description="Helical" evidence="1">
    <location>
        <begin position="12"/>
        <end position="34"/>
    </location>
</feature>
<keyword evidence="1" id="KW-1133">Transmembrane helix</keyword>
<feature type="transmembrane region" description="Helical" evidence="1">
    <location>
        <begin position="81"/>
        <end position="102"/>
    </location>
</feature>
<reference evidence="2 3" key="1">
    <citation type="submission" date="2016-11" db="EMBL/GenBank/DDBJ databases">
        <authorList>
            <person name="Jaros S."/>
            <person name="Januszkiewicz K."/>
            <person name="Wedrychowicz H."/>
        </authorList>
    </citation>
    <scope>NUCLEOTIDE SEQUENCE [LARGE SCALE GENOMIC DNA]</scope>
    <source>
        <strain evidence="2 3">DSM 27406</strain>
    </source>
</reference>
<evidence type="ECO:0000256" key="1">
    <source>
        <dbReference type="SAM" id="Phobius"/>
    </source>
</evidence>
<proteinExistence type="predicted"/>
<keyword evidence="3" id="KW-1185">Reference proteome</keyword>
<organism evidence="2 3">
    <name type="scientific">Chitinophaga jiangningensis</name>
    <dbReference type="NCBI Taxonomy" id="1419482"/>
    <lineage>
        <taxon>Bacteria</taxon>
        <taxon>Pseudomonadati</taxon>
        <taxon>Bacteroidota</taxon>
        <taxon>Chitinophagia</taxon>
        <taxon>Chitinophagales</taxon>
        <taxon>Chitinophagaceae</taxon>
        <taxon>Chitinophaga</taxon>
    </lineage>
</organism>
<accession>A0A1M7JY56</accession>
<dbReference type="AlphaFoldDB" id="A0A1M7JY56"/>
<feature type="transmembrane region" description="Helical" evidence="1">
    <location>
        <begin position="122"/>
        <end position="140"/>
    </location>
</feature>
<sequence length="145" mass="15466">MSIVLTHRKGALLGLLAHLFILLTGQLIFILILFPHDFGIGVDMLVALQGNVYALTFYALLLIGGWILGGKVGARLAMGGSVVRTGLRSGLLVALLSVLFWMPVTISQSGLGTGLQVMRDPAILALVVFCINWLIVAVLSRTKAI</sequence>
<evidence type="ECO:0008006" key="4">
    <source>
        <dbReference type="Google" id="ProtNLM"/>
    </source>
</evidence>
<evidence type="ECO:0000313" key="3">
    <source>
        <dbReference type="Proteomes" id="UP000184420"/>
    </source>
</evidence>
<dbReference type="RefSeq" id="WP_143160066.1">
    <property type="nucleotide sequence ID" value="NZ_FRBL01000009.1"/>
</dbReference>
<dbReference type="Proteomes" id="UP000184420">
    <property type="component" value="Unassembled WGS sequence"/>
</dbReference>
<keyword evidence="1" id="KW-0472">Membrane</keyword>
<dbReference type="EMBL" id="FRBL01000009">
    <property type="protein sequence ID" value="SHM57914.1"/>
    <property type="molecule type" value="Genomic_DNA"/>
</dbReference>
<name>A0A1M7JY56_9BACT</name>
<gene>
    <name evidence="2" type="ORF">SAMN05444266_10967</name>
</gene>
<keyword evidence="1" id="KW-0812">Transmembrane</keyword>
<feature type="transmembrane region" description="Helical" evidence="1">
    <location>
        <begin position="46"/>
        <end position="69"/>
    </location>
</feature>
<evidence type="ECO:0000313" key="2">
    <source>
        <dbReference type="EMBL" id="SHM57914.1"/>
    </source>
</evidence>